<reference evidence="1 2" key="1">
    <citation type="submission" date="2013-09" db="EMBL/GenBank/DDBJ databases">
        <authorList>
            <person name="Zeng Z."/>
            <person name="Chen C."/>
        </authorList>
    </citation>
    <scope>NUCLEOTIDE SEQUENCE [LARGE SCALE GENOMIC DNA]</scope>
    <source>
        <strain evidence="1 2">F44-8</strain>
    </source>
</reference>
<dbReference type="eggNOG" id="ENOG5032CVH">
    <property type="taxonomic scope" value="Bacteria"/>
</dbReference>
<dbReference type="Proteomes" id="UP000030129">
    <property type="component" value="Unassembled WGS sequence"/>
</dbReference>
<name>A0A0A2LZN2_9FLAO</name>
<dbReference type="AlphaFoldDB" id="A0A0A2LZN2"/>
<dbReference type="STRING" id="1406840.Q763_07935"/>
<gene>
    <name evidence="1" type="ORF">Q763_07935</name>
</gene>
<proteinExistence type="predicted"/>
<comment type="caution">
    <text evidence="1">The sequence shown here is derived from an EMBL/GenBank/DDBJ whole genome shotgun (WGS) entry which is preliminary data.</text>
</comment>
<sequence length="310" mass="36622">MGQEHHHSWEESFNCECGKEIEFLYEIWEYPKNIFNSEKLTLNNDEISRFSYDLALDIPDENDENKYHLSSKLLYHILKDKKIEHLYHANTVLTSLTFIEQESLLSRAYVENNNLNQTPQKSDKEDKKYNVWNDVFLDALDLHTKYSRPNKYGPILFVLNLDLLLSPYFETILITKTNPWYWKDSTLLSEKYYSNLEDVRNDYLSGEKIDAQIMFTFRNIEQKLNLKRYLSKIIIDKPSIIISLQSGIKKNVGDYASEAIEKALLKKNIITEIEVRHIGQNFFSCNCNLTYTILFNTDSTEFKKRFSIKG</sequence>
<evidence type="ECO:0000313" key="2">
    <source>
        <dbReference type="Proteomes" id="UP000030129"/>
    </source>
</evidence>
<evidence type="ECO:0000313" key="1">
    <source>
        <dbReference type="EMBL" id="KGO81565.1"/>
    </source>
</evidence>
<organism evidence="1 2">
    <name type="scientific">Flavobacterium beibuense F44-8</name>
    <dbReference type="NCBI Taxonomy" id="1406840"/>
    <lineage>
        <taxon>Bacteria</taxon>
        <taxon>Pseudomonadati</taxon>
        <taxon>Bacteroidota</taxon>
        <taxon>Flavobacteriia</taxon>
        <taxon>Flavobacteriales</taxon>
        <taxon>Flavobacteriaceae</taxon>
        <taxon>Flavobacterium</taxon>
    </lineage>
</organism>
<protein>
    <submittedName>
        <fullName evidence="1">Uncharacterized protein</fullName>
    </submittedName>
</protein>
<dbReference type="EMBL" id="JRLV01000007">
    <property type="protein sequence ID" value="KGO81565.1"/>
    <property type="molecule type" value="Genomic_DNA"/>
</dbReference>
<accession>A0A0A2LZN2</accession>
<keyword evidence="2" id="KW-1185">Reference proteome</keyword>